<comment type="caution">
    <text evidence="1">The sequence shown here is derived from an EMBL/GenBank/DDBJ whole genome shotgun (WGS) entry which is preliminary data.</text>
</comment>
<dbReference type="AlphaFoldDB" id="A0A928UX41"/>
<dbReference type="RefSeq" id="WP_196934705.1">
    <property type="nucleotide sequence ID" value="NZ_MU158698.1"/>
</dbReference>
<name>A0A928UX41_9SPHI</name>
<protein>
    <submittedName>
        <fullName evidence="1">Uncharacterized protein</fullName>
    </submittedName>
</protein>
<gene>
    <name evidence="1" type="ORF">C4F49_01555</name>
</gene>
<dbReference type="EMBL" id="PRDK01000001">
    <property type="protein sequence ID" value="MBE8712367.1"/>
    <property type="molecule type" value="Genomic_DNA"/>
</dbReference>
<evidence type="ECO:0000313" key="1">
    <source>
        <dbReference type="EMBL" id="MBE8712367.1"/>
    </source>
</evidence>
<accession>A0A928UX41</accession>
<organism evidence="1 2">
    <name type="scientific">Sphingobacterium hungaricum</name>
    <dbReference type="NCBI Taxonomy" id="2082723"/>
    <lineage>
        <taxon>Bacteria</taxon>
        <taxon>Pseudomonadati</taxon>
        <taxon>Bacteroidota</taxon>
        <taxon>Sphingobacteriia</taxon>
        <taxon>Sphingobacteriales</taxon>
        <taxon>Sphingobacteriaceae</taxon>
        <taxon>Sphingobacterium</taxon>
    </lineage>
</organism>
<dbReference type="Proteomes" id="UP000616201">
    <property type="component" value="Unassembled WGS sequence"/>
</dbReference>
<reference evidence="1" key="1">
    <citation type="submission" date="2018-02" db="EMBL/GenBank/DDBJ databases">
        <authorList>
            <person name="Vasarhelyi B.M."/>
            <person name="Deshmukh S."/>
            <person name="Balint B."/>
            <person name="Kukolya J."/>
        </authorList>
    </citation>
    <scope>NUCLEOTIDE SEQUENCE</scope>
    <source>
        <strain evidence="1">KB22</strain>
    </source>
</reference>
<proteinExistence type="predicted"/>
<keyword evidence="2" id="KW-1185">Reference proteome</keyword>
<sequence length="60" mass="6703">MLSTYATQIQMCAARLDPTGINKFTFGADGSKTLEVNYFMVQSGADRASFTEKWTFVKAR</sequence>
<evidence type="ECO:0000313" key="2">
    <source>
        <dbReference type="Proteomes" id="UP000616201"/>
    </source>
</evidence>